<accession>A0ABR5N2U0</accession>
<reference evidence="4 5" key="1">
    <citation type="submission" date="2015-09" db="EMBL/GenBank/DDBJ databases">
        <title>Genome sequencing project for genomic taxonomy and phylogenomics of Bacillus-like bacteria.</title>
        <authorList>
            <person name="Liu B."/>
            <person name="Wang J."/>
            <person name="Zhu Y."/>
            <person name="Liu G."/>
            <person name="Chen Q."/>
            <person name="Chen Z."/>
            <person name="Lan J."/>
            <person name="Che J."/>
            <person name="Ge C."/>
            <person name="Shi H."/>
            <person name="Pan Z."/>
            <person name="Liu X."/>
        </authorList>
    </citation>
    <scope>NUCLEOTIDE SEQUENCE [LARGE SCALE GENOMIC DNA]</scope>
    <source>
        <strain evidence="4 5">DSM 8552</strain>
    </source>
</reference>
<evidence type="ECO:0000313" key="5">
    <source>
        <dbReference type="Proteomes" id="UP000051063"/>
    </source>
</evidence>
<name>A0ABR5N2U0_BRECH</name>
<gene>
    <name evidence="4" type="ORF">AN963_25755</name>
</gene>
<dbReference type="PANTHER" id="PTHR43479">
    <property type="entry name" value="ACREF/ENVCD OPERON REPRESSOR-RELATED"/>
    <property type="match status" value="1"/>
</dbReference>
<evidence type="ECO:0000256" key="1">
    <source>
        <dbReference type="ARBA" id="ARBA00023125"/>
    </source>
</evidence>
<dbReference type="Gene3D" id="1.10.357.10">
    <property type="entry name" value="Tetracycline Repressor, domain 2"/>
    <property type="match status" value="1"/>
</dbReference>
<proteinExistence type="predicted"/>
<keyword evidence="5" id="KW-1185">Reference proteome</keyword>
<dbReference type="SUPFAM" id="SSF46689">
    <property type="entry name" value="Homeodomain-like"/>
    <property type="match status" value="1"/>
</dbReference>
<sequence>MDDGKKQQILQIAMEVFKEKGYTAASMQEIAEACGMAKGSIYKYFPSKEDLFTEVFVACHQAMFDQAREMDIASRAYNLPPKERLRQNIQFQLQYMLENYFFMFEFKELPIKENEKFIVAWKKKRVTLLTWHKDCFLEAYGTRIESYVWDIVTIFRGILREYLSHSVQKVIALPMSDLAGFIVERIDAIVNDMLQSSTKPILRETHVYFNDLNPVDAQTQQQSVRDFLYSFTIKVQELAKPEPIRRELLDVIGLLQKELDQEAPNQTLVHVFTTYLETVPELRPFVRQLNLLL</sequence>
<dbReference type="PRINTS" id="PR00455">
    <property type="entry name" value="HTHTETR"/>
</dbReference>
<feature type="domain" description="HTH tetR-type" evidence="3">
    <location>
        <begin position="3"/>
        <end position="63"/>
    </location>
</feature>
<evidence type="ECO:0000313" key="4">
    <source>
        <dbReference type="EMBL" id="KQL44771.1"/>
    </source>
</evidence>
<evidence type="ECO:0000256" key="2">
    <source>
        <dbReference type="PROSITE-ProRule" id="PRU00335"/>
    </source>
</evidence>
<keyword evidence="1 2" id="KW-0238">DNA-binding</keyword>
<dbReference type="Gene3D" id="1.10.10.60">
    <property type="entry name" value="Homeodomain-like"/>
    <property type="match status" value="1"/>
</dbReference>
<dbReference type="InterPro" id="IPR001647">
    <property type="entry name" value="HTH_TetR"/>
</dbReference>
<organism evidence="4 5">
    <name type="scientific">Brevibacillus choshinensis</name>
    <dbReference type="NCBI Taxonomy" id="54911"/>
    <lineage>
        <taxon>Bacteria</taxon>
        <taxon>Bacillati</taxon>
        <taxon>Bacillota</taxon>
        <taxon>Bacilli</taxon>
        <taxon>Bacillales</taxon>
        <taxon>Paenibacillaceae</taxon>
        <taxon>Brevibacillus</taxon>
    </lineage>
</organism>
<dbReference type="EMBL" id="LJJB01000013">
    <property type="protein sequence ID" value="KQL44771.1"/>
    <property type="molecule type" value="Genomic_DNA"/>
</dbReference>
<protein>
    <recommendedName>
        <fullName evidence="3">HTH tetR-type domain-containing protein</fullName>
    </recommendedName>
</protein>
<evidence type="ECO:0000259" key="3">
    <source>
        <dbReference type="PROSITE" id="PS50977"/>
    </source>
</evidence>
<comment type="caution">
    <text evidence="4">The sequence shown here is derived from an EMBL/GenBank/DDBJ whole genome shotgun (WGS) entry which is preliminary data.</text>
</comment>
<dbReference type="InterPro" id="IPR009057">
    <property type="entry name" value="Homeodomain-like_sf"/>
</dbReference>
<dbReference type="RefSeq" id="WP_055747363.1">
    <property type="nucleotide sequence ID" value="NZ_LJJB01000013.1"/>
</dbReference>
<dbReference type="InterPro" id="IPR050624">
    <property type="entry name" value="HTH-type_Tx_Regulator"/>
</dbReference>
<dbReference type="Proteomes" id="UP000051063">
    <property type="component" value="Unassembled WGS sequence"/>
</dbReference>
<dbReference type="PROSITE" id="PS50977">
    <property type="entry name" value="HTH_TETR_2"/>
    <property type="match status" value="1"/>
</dbReference>
<dbReference type="PANTHER" id="PTHR43479:SF22">
    <property type="entry name" value="TRANSCRIPTIONAL REGULATOR, TETR FAMILY"/>
    <property type="match status" value="1"/>
</dbReference>
<dbReference type="Pfam" id="PF00440">
    <property type="entry name" value="TetR_N"/>
    <property type="match status" value="1"/>
</dbReference>
<feature type="DNA-binding region" description="H-T-H motif" evidence="2">
    <location>
        <begin position="26"/>
        <end position="45"/>
    </location>
</feature>